<evidence type="ECO:0000313" key="1">
    <source>
        <dbReference type="EMBL" id="MBK0395930.1"/>
    </source>
</evidence>
<proteinExistence type="predicted"/>
<gene>
    <name evidence="1" type="ORF">JDW22_04865</name>
</gene>
<keyword evidence="2" id="KW-1185">Reference proteome</keyword>
<protein>
    <submittedName>
        <fullName evidence="1">Uncharacterized protein</fullName>
    </submittedName>
</protein>
<dbReference type="EMBL" id="JAEHNZ010000002">
    <property type="protein sequence ID" value="MBK0395930.1"/>
    <property type="molecule type" value="Genomic_DNA"/>
</dbReference>
<sequence length="100" mass="11679">MREIISNQPEKWQGRHLLMCTHSFNSKSKILYLMYCDIIKEMPNRRLKIKVYGDRHVSICGEKIRYVDAHRVVDAKDYNVKKIEREKHGAQTTGTGTASI</sequence>
<reference evidence="1 2" key="1">
    <citation type="journal article" date="2021" name="Pathogens">
        <title>Isolation and Characterization of Kingella bonacorsii sp. nov., A Novel Kingella Species Detected in a Stable Periodontitis Subject.</title>
        <authorList>
            <person name="Antezack A."/>
            <person name="Boxberger M."/>
            <person name="Rolland C."/>
            <person name="Monnet-Corti V."/>
            <person name="La Scola B."/>
        </authorList>
    </citation>
    <scope>NUCLEOTIDE SEQUENCE [LARGE SCALE GENOMIC DNA]</scope>
    <source>
        <strain evidence="1 2">Marseille-Q4569</strain>
    </source>
</reference>
<dbReference type="Proteomes" id="UP000614058">
    <property type="component" value="Unassembled WGS sequence"/>
</dbReference>
<organism evidence="1 2">
    <name type="scientific">Kingella bonacorsii</name>
    <dbReference type="NCBI Taxonomy" id="2796361"/>
    <lineage>
        <taxon>Bacteria</taxon>
        <taxon>Pseudomonadati</taxon>
        <taxon>Pseudomonadota</taxon>
        <taxon>Betaproteobacteria</taxon>
        <taxon>Neisseriales</taxon>
        <taxon>Neisseriaceae</taxon>
        <taxon>Kingella</taxon>
    </lineage>
</organism>
<evidence type="ECO:0000313" key="2">
    <source>
        <dbReference type="Proteomes" id="UP000614058"/>
    </source>
</evidence>
<comment type="caution">
    <text evidence="1">The sequence shown here is derived from an EMBL/GenBank/DDBJ whole genome shotgun (WGS) entry which is preliminary data.</text>
</comment>
<dbReference type="RefSeq" id="WP_200522047.1">
    <property type="nucleotide sequence ID" value="NZ_JAEHNZ010000002.1"/>
</dbReference>
<name>A0ABS1BRK4_9NEIS</name>
<accession>A0ABS1BRK4</accession>